<protein>
    <submittedName>
        <fullName evidence="1">Uncharacterized protein</fullName>
    </submittedName>
</protein>
<reference evidence="1 3" key="1">
    <citation type="submission" date="2015-07" db="EMBL/GenBank/DDBJ databases">
        <title>Fjat-14205 dsm 2895.</title>
        <authorList>
            <person name="Liu B."/>
            <person name="Wang J."/>
            <person name="Zhu Y."/>
            <person name="Liu G."/>
            <person name="Chen Q."/>
            <person name="Chen Z."/>
            <person name="Lan J."/>
            <person name="Che J."/>
            <person name="Ge C."/>
            <person name="Shi H."/>
            <person name="Pan Z."/>
            <person name="Liu X."/>
        </authorList>
    </citation>
    <scope>NUCLEOTIDE SEQUENCE [LARGE SCALE GENOMIC DNA]</scope>
    <source>
        <strain evidence="1 3">DSM 2895</strain>
    </source>
</reference>
<dbReference type="Proteomes" id="UP000182836">
    <property type="component" value="Unassembled WGS sequence"/>
</dbReference>
<dbReference type="EMBL" id="LGUG01000004">
    <property type="protein sequence ID" value="KON97912.1"/>
    <property type="molecule type" value="Genomic_DNA"/>
</dbReference>
<proteinExistence type="predicted"/>
<keyword evidence="3" id="KW-1185">Reference proteome</keyword>
<name>A0A0D1XJQ5_ANEMI</name>
<gene>
    <name evidence="1" type="ORF">AF333_23250</name>
    <name evidence="2" type="ORF">SAMN04487909_101122</name>
</gene>
<evidence type="ECO:0000313" key="3">
    <source>
        <dbReference type="Proteomes" id="UP000037269"/>
    </source>
</evidence>
<dbReference type="Proteomes" id="UP000037269">
    <property type="component" value="Unassembled WGS sequence"/>
</dbReference>
<dbReference type="PATRIC" id="fig|47500.12.peg.2880"/>
<accession>A0A0D1XJQ5</accession>
<dbReference type="AlphaFoldDB" id="A0A0D1XJQ5"/>
<dbReference type="STRING" id="47500.AF333_23250"/>
<organism evidence="1 3">
    <name type="scientific">Aneurinibacillus migulanus</name>
    <name type="common">Bacillus migulanus</name>
    <dbReference type="NCBI Taxonomy" id="47500"/>
    <lineage>
        <taxon>Bacteria</taxon>
        <taxon>Bacillati</taxon>
        <taxon>Bacillota</taxon>
        <taxon>Bacilli</taxon>
        <taxon>Bacillales</taxon>
        <taxon>Paenibacillaceae</taxon>
        <taxon>Aneurinibacillus group</taxon>
        <taxon>Aneurinibacillus</taxon>
    </lineage>
</organism>
<dbReference type="EMBL" id="FNED01000001">
    <property type="protein sequence ID" value="SDH98190.1"/>
    <property type="molecule type" value="Genomic_DNA"/>
</dbReference>
<dbReference type="GeneID" id="42308045"/>
<evidence type="ECO:0000313" key="4">
    <source>
        <dbReference type="Proteomes" id="UP000182836"/>
    </source>
</evidence>
<sequence length="61" mass="7252">MDKKSEKENNFLPVNRFASNKNQYVDEKANIEPLSFISSDDIRADSEEANQETDYQFLYWQ</sequence>
<evidence type="ECO:0000313" key="2">
    <source>
        <dbReference type="EMBL" id="SDH98190.1"/>
    </source>
</evidence>
<dbReference type="OrthoDB" id="9949366at2"/>
<reference evidence="2 4" key="2">
    <citation type="submission" date="2016-10" db="EMBL/GenBank/DDBJ databases">
        <authorList>
            <person name="de Groot N.N."/>
        </authorList>
    </citation>
    <scope>NUCLEOTIDE SEQUENCE [LARGE SCALE GENOMIC DNA]</scope>
    <source>
        <strain evidence="2 4">DSM 2895</strain>
    </source>
</reference>
<dbReference type="RefSeq" id="WP_043067844.1">
    <property type="nucleotide sequence ID" value="NZ_BJOA01000026.1"/>
</dbReference>
<evidence type="ECO:0000313" key="1">
    <source>
        <dbReference type="EMBL" id="KON97912.1"/>
    </source>
</evidence>